<feature type="compositionally biased region" description="Acidic residues" evidence="1">
    <location>
        <begin position="112"/>
        <end position="135"/>
    </location>
</feature>
<proteinExistence type="predicted"/>
<evidence type="ECO:0000256" key="3">
    <source>
        <dbReference type="SAM" id="SignalP"/>
    </source>
</evidence>
<keyword evidence="3" id="KW-0732">Signal</keyword>
<keyword evidence="5" id="KW-0675">Receptor</keyword>
<sequence>MMKLRLSHILLLVLPGKVQAGTPGNDRRYNENVTVSILICLLLVLLLLLFMAWHWLNRATEGRYHPQHLMRILILQWQQFWRETPSEDLAQDCQDEKQSDGELGEEQQQLMEDGEGEGEEEEEEEEEMEEEEEEQQLLQEQEEKPTKGANPEAAAQEALEEDEASKAAEGSAEVLLSHLHSFSGTAAWEDSGKPLNVTAL</sequence>
<dbReference type="Proteomes" id="UP000695026">
    <property type="component" value="Unplaced"/>
</dbReference>
<keyword evidence="2" id="KW-0812">Transmembrane</keyword>
<protein>
    <submittedName>
        <fullName evidence="5">Protein tyrosine phosphatase receptor type C-associated protein</fullName>
    </submittedName>
</protein>
<feature type="chain" id="PRO_5039914424" evidence="3">
    <location>
        <begin position="21"/>
        <end position="200"/>
    </location>
</feature>
<evidence type="ECO:0000313" key="5">
    <source>
        <dbReference type="RefSeq" id="XP_007425191.1"/>
    </source>
</evidence>
<feature type="signal peptide" evidence="3">
    <location>
        <begin position="1"/>
        <end position="20"/>
    </location>
</feature>
<dbReference type="PANTHER" id="PTHR15312:SF1">
    <property type="entry name" value="PROTEIN TYROSINE PHOSPHATASE RECEPTOR TYPE C-ASSOCIATED PROTEIN"/>
    <property type="match status" value="1"/>
</dbReference>
<dbReference type="CTD" id="5790"/>
<name>A0A9F2KUW6_PYTBI</name>
<feature type="transmembrane region" description="Helical" evidence="2">
    <location>
        <begin position="36"/>
        <end position="56"/>
    </location>
</feature>
<dbReference type="KEGG" id="pbi:103056788"/>
<accession>A0A9F2KUW6</accession>
<keyword evidence="2" id="KW-0472">Membrane</keyword>
<feature type="region of interest" description="Disordered" evidence="1">
    <location>
        <begin position="86"/>
        <end position="171"/>
    </location>
</feature>
<dbReference type="OrthoDB" id="9451766at2759"/>
<gene>
    <name evidence="5" type="primary">PTPRCAP</name>
</gene>
<dbReference type="AlphaFoldDB" id="A0A9F2KUW6"/>
<reference evidence="5" key="1">
    <citation type="submission" date="2025-08" db="UniProtKB">
        <authorList>
            <consortium name="RefSeq"/>
        </authorList>
    </citation>
    <scope>IDENTIFICATION</scope>
    <source>
        <tissue evidence="5">Liver</tissue>
    </source>
</reference>
<dbReference type="GeneID" id="103056788"/>
<organism evidence="4 5">
    <name type="scientific">Python bivittatus</name>
    <name type="common">Burmese python</name>
    <name type="synonym">Python molurus bivittatus</name>
    <dbReference type="NCBI Taxonomy" id="176946"/>
    <lineage>
        <taxon>Eukaryota</taxon>
        <taxon>Metazoa</taxon>
        <taxon>Chordata</taxon>
        <taxon>Craniata</taxon>
        <taxon>Vertebrata</taxon>
        <taxon>Euteleostomi</taxon>
        <taxon>Lepidosauria</taxon>
        <taxon>Squamata</taxon>
        <taxon>Bifurcata</taxon>
        <taxon>Unidentata</taxon>
        <taxon>Episquamata</taxon>
        <taxon>Toxicofera</taxon>
        <taxon>Serpentes</taxon>
        <taxon>Henophidia</taxon>
        <taxon>Pythonidae</taxon>
        <taxon>Python</taxon>
    </lineage>
</organism>
<evidence type="ECO:0000256" key="1">
    <source>
        <dbReference type="SAM" id="MobiDB-lite"/>
    </source>
</evidence>
<dbReference type="RefSeq" id="XP_007425191.1">
    <property type="nucleotide sequence ID" value="XM_007425129.3"/>
</dbReference>
<evidence type="ECO:0000256" key="2">
    <source>
        <dbReference type="SAM" id="Phobius"/>
    </source>
</evidence>
<dbReference type="Pfam" id="PF15713">
    <property type="entry name" value="PTPRCAP"/>
    <property type="match status" value="1"/>
</dbReference>
<keyword evidence="2" id="KW-1133">Transmembrane helix</keyword>
<keyword evidence="4" id="KW-1185">Reference proteome</keyword>
<evidence type="ECO:0000313" key="4">
    <source>
        <dbReference type="Proteomes" id="UP000695026"/>
    </source>
</evidence>
<dbReference type="OMA" id="YHPRHLM"/>
<dbReference type="InterPro" id="IPR016553">
    <property type="entry name" value="PTPRCAP"/>
</dbReference>
<dbReference type="PANTHER" id="PTHR15312">
    <property type="entry name" value="PROTEIN TYROSINE PHOSPHATASE RECEPTOR TYPE C-ASSOCIATED PROTEIN"/>
    <property type="match status" value="1"/>
</dbReference>